<dbReference type="AlphaFoldDB" id="F0TBF3"/>
<feature type="transmembrane region" description="Helical" evidence="1">
    <location>
        <begin position="148"/>
        <end position="169"/>
    </location>
</feature>
<evidence type="ECO:0000313" key="3">
    <source>
        <dbReference type="Proteomes" id="UP000007490"/>
    </source>
</evidence>
<organism evidence="2 3">
    <name type="scientific">Methanobacterium lacus (strain AL-21)</name>
    <dbReference type="NCBI Taxonomy" id="877455"/>
    <lineage>
        <taxon>Archaea</taxon>
        <taxon>Methanobacteriati</taxon>
        <taxon>Methanobacteriota</taxon>
        <taxon>Methanomada group</taxon>
        <taxon>Methanobacteria</taxon>
        <taxon>Methanobacteriales</taxon>
        <taxon>Methanobacteriaceae</taxon>
        <taxon>Methanobacterium</taxon>
    </lineage>
</organism>
<evidence type="ECO:0000313" key="2">
    <source>
        <dbReference type="EMBL" id="ADZ10222.1"/>
    </source>
</evidence>
<dbReference type="InterPro" id="IPR009339">
    <property type="entry name" value="DUF998"/>
</dbReference>
<keyword evidence="1" id="KW-0472">Membrane</keyword>
<dbReference type="OrthoDB" id="46160at2157"/>
<dbReference type="eggNOG" id="arCOG02008">
    <property type="taxonomic scope" value="Archaea"/>
</dbReference>
<keyword evidence="1" id="KW-0812">Transmembrane</keyword>
<sequence>MKFQRGSIFRPEKDYYKYAGTVLIVATIQFFLAITLAETQFPGYSVSKNSLSYLGGSIPLVEPSAMIFNVSVILFGLLGILAVYLILKSGGCRLFSICLLISSLGAVGVGLFPEYTGSTHLFFALTTFLFGSLATIFSYRLGLNIPMVIISLVLGIGSLLTIILLLVLGSTPASNPLIAYLGVGGNERFIAYPIILYLTALGGYLTSRGKDWVRIRFTNGYF</sequence>
<protein>
    <recommendedName>
        <fullName evidence="4">DUF998 domain-containing protein</fullName>
    </recommendedName>
</protein>
<proteinExistence type="predicted"/>
<evidence type="ECO:0008006" key="4">
    <source>
        <dbReference type="Google" id="ProtNLM"/>
    </source>
</evidence>
<feature type="transmembrane region" description="Helical" evidence="1">
    <location>
        <begin position="94"/>
        <end position="113"/>
    </location>
</feature>
<dbReference type="KEGG" id="mel:Metbo_2003"/>
<feature type="transmembrane region" description="Helical" evidence="1">
    <location>
        <begin position="15"/>
        <end position="37"/>
    </location>
</feature>
<dbReference type="Proteomes" id="UP000007490">
    <property type="component" value="Chromosome"/>
</dbReference>
<accession>F0TBF3</accession>
<name>F0TBF3_METLA</name>
<dbReference type="EMBL" id="CP002551">
    <property type="protein sequence ID" value="ADZ10222.1"/>
    <property type="molecule type" value="Genomic_DNA"/>
</dbReference>
<feature type="transmembrane region" description="Helical" evidence="1">
    <location>
        <begin position="66"/>
        <end position="87"/>
    </location>
</feature>
<keyword evidence="3" id="KW-1185">Reference proteome</keyword>
<dbReference type="Pfam" id="PF06197">
    <property type="entry name" value="DUF998"/>
    <property type="match status" value="1"/>
</dbReference>
<reference evidence="2 3" key="2">
    <citation type="journal article" date="2014" name="Int. J. Syst. Evol. Microbiol.">
        <title>Methanobacterium paludis sp. nov. and a novel strain of Methanobacterium lacus isolated from northern peatlands.</title>
        <authorList>
            <person name="Cadillo-Quiroz H."/>
            <person name="Brauer S.L."/>
            <person name="Goodson N."/>
            <person name="Yavitt J.B."/>
            <person name="Zinder S.H."/>
        </authorList>
    </citation>
    <scope>NUCLEOTIDE SEQUENCE [LARGE SCALE GENOMIC DNA]</scope>
    <source>
        <strain evidence="2 3">AL-21</strain>
    </source>
</reference>
<dbReference type="HOGENOM" id="CLU_080422_2_0_2"/>
<feature type="transmembrane region" description="Helical" evidence="1">
    <location>
        <begin position="119"/>
        <end position="141"/>
    </location>
</feature>
<keyword evidence="1" id="KW-1133">Transmembrane helix</keyword>
<dbReference type="GeneID" id="10278463"/>
<evidence type="ECO:0000256" key="1">
    <source>
        <dbReference type="SAM" id="Phobius"/>
    </source>
</evidence>
<gene>
    <name evidence="2" type="ordered locus">Metbo_2003</name>
</gene>
<reference evidence="3" key="1">
    <citation type="submission" date="2011-02" db="EMBL/GenBank/DDBJ databases">
        <title>Complete sequence of Methanobacterium sp. AL-21.</title>
        <authorList>
            <consortium name="US DOE Joint Genome Institute"/>
            <person name="Lucas S."/>
            <person name="Copeland A."/>
            <person name="Lapidus A."/>
            <person name="Cheng J.-F."/>
            <person name="Goodwin L."/>
            <person name="Pitluck S."/>
            <person name="Chertkov O."/>
            <person name="Detter J.C."/>
            <person name="Han C."/>
            <person name="Tapia R."/>
            <person name="Land M."/>
            <person name="Hauser L."/>
            <person name="Kyrpides N."/>
            <person name="Ivanova N."/>
            <person name="Mikhailova N."/>
            <person name="Pagani I."/>
            <person name="Cadillo-Quiroz H."/>
            <person name="Imachi H."/>
            <person name="Zinder S."/>
            <person name="Liu W."/>
            <person name="Woyke T."/>
        </authorList>
    </citation>
    <scope>NUCLEOTIDE SEQUENCE [LARGE SCALE GENOMIC DNA]</scope>
    <source>
        <strain evidence="3">AL-21</strain>
    </source>
</reference>
<dbReference type="STRING" id="877455.Metbo_2003"/>
<dbReference type="RefSeq" id="WP_013645573.1">
    <property type="nucleotide sequence ID" value="NC_015216.1"/>
</dbReference>
<feature type="transmembrane region" description="Helical" evidence="1">
    <location>
        <begin position="189"/>
        <end position="207"/>
    </location>
</feature>